<dbReference type="Proteomes" id="UP001595974">
    <property type="component" value="Unassembled WGS sequence"/>
</dbReference>
<dbReference type="PANTHER" id="PTHR48100">
    <property type="entry name" value="BROAD-SPECIFICITY PHOSPHATASE YOR283W-RELATED"/>
    <property type="match status" value="1"/>
</dbReference>
<dbReference type="InterPro" id="IPR029033">
    <property type="entry name" value="His_PPase_superfam"/>
</dbReference>
<organism evidence="1 2">
    <name type="scientific">Thauera sinica</name>
    <dbReference type="NCBI Taxonomy" id="2665146"/>
    <lineage>
        <taxon>Bacteria</taxon>
        <taxon>Pseudomonadati</taxon>
        <taxon>Pseudomonadota</taxon>
        <taxon>Betaproteobacteria</taxon>
        <taxon>Rhodocyclales</taxon>
        <taxon>Zoogloeaceae</taxon>
        <taxon>Thauera</taxon>
    </lineage>
</organism>
<reference evidence="2" key="1">
    <citation type="journal article" date="2019" name="Int. J. Syst. Evol. Microbiol.">
        <title>The Global Catalogue of Microorganisms (GCM) 10K type strain sequencing project: providing services to taxonomists for standard genome sequencing and annotation.</title>
        <authorList>
            <consortium name="The Broad Institute Genomics Platform"/>
            <consortium name="The Broad Institute Genome Sequencing Center for Infectious Disease"/>
            <person name="Wu L."/>
            <person name="Ma J."/>
        </authorList>
    </citation>
    <scope>NUCLEOTIDE SEQUENCE [LARGE SCALE GENOMIC DNA]</scope>
    <source>
        <strain evidence="2">SHR3</strain>
    </source>
</reference>
<protein>
    <submittedName>
        <fullName evidence="1">Histidine phosphatase family protein</fullName>
        <ecNumber evidence="1">3.1.3.-</ecNumber>
    </submittedName>
</protein>
<dbReference type="Pfam" id="PF00300">
    <property type="entry name" value="His_Phos_1"/>
    <property type="match status" value="1"/>
</dbReference>
<dbReference type="SUPFAM" id="SSF53254">
    <property type="entry name" value="Phosphoglycerate mutase-like"/>
    <property type="match status" value="1"/>
</dbReference>
<sequence>MNMNIHFPNPAGCRICLVRHGETGWNAERRLQGHIDIPLNDRGLAQAASTARSLADHRFGAMYSSDLQRAHATARAIAGLRPQPLKTEPRLRERHYGVFQGLTHDEASVRFPEAYARFKARDIEQPIPGDGESLAAFAARVVAALTEIAQRHAGERVLVVAHGGVLDVAHRLAAGKPLHTPRDFTIPNAALNWIEHDAGRWRLIAWGDERHLAHALDELPNA</sequence>
<name>A0ABW1ALT4_9RHOO</name>
<accession>A0ABW1ALT4</accession>
<dbReference type="CDD" id="cd07067">
    <property type="entry name" value="HP_PGM_like"/>
    <property type="match status" value="1"/>
</dbReference>
<evidence type="ECO:0000313" key="2">
    <source>
        <dbReference type="Proteomes" id="UP001595974"/>
    </source>
</evidence>
<dbReference type="InterPro" id="IPR013078">
    <property type="entry name" value="His_Pase_superF_clade-1"/>
</dbReference>
<dbReference type="RefSeq" id="WP_232516409.1">
    <property type="nucleotide sequence ID" value="NZ_JBHSOG010000007.1"/>
</dbReference>
<dbReference type="InterPro" id="IPR001345">
    <property type="entry name" value="PG/BPGM_mutase_AS"/>
</dbReference>
<keyword evidence="1" id="KW-0378">Hydrolase</keyword>
<dbReference type="EMBL" id="JBHSOG010000007">
    <property type="protein sequence ID" value="MFC5768129.1"/>
    <property type="molecule type" value="Genomic_DNA"/>
</dbReference>
<proteinExistence type="predicted"/>
<dbReference type="PANTHER" id="PTHR48100:SF44">
    <property type="entry name" value="PHOSPHATASE C1620.13-RELATED"/>
    <property type="match status" value="1"/>
</dbReference>
<dbReference type="InterPro" id="IPR050275">
    <property type="entry name" value="PGM_Phosphatase"/>
</dbReference>
<dbReference type="GO" id="GO:0016787">
    <property type="term" value="F:hydrolase activity"/>
    <property type="evidence" value="ECO:0007669"/>
    <property type="project" value="UniProtKB-KW"/>
</dbReference>
<dbReference type="EC" id="3.1.3.-" evidence="1"/>
<evidence type="ECO:0000313" key="1">
    <source>
        <dbReference type="EMBL" id="MFC5768129.1"/>
    </source>
</evidence>
<gene>
    <name evidence="1" type="ORF">ACFPTN_01955</name>
</gene>
<comment type="caution">
    <text evidence="1">The sequence shown here is derived from an EMBL/GenBank/DDBJ whole genome shotgun (WGS) entry which is preliminary data.</text>
</comment>
<dbReference type="PROSITE" id="PS00175">
    <property type="entry name" value="PG_MUTASE"/>
    <property type="match status" value="1"/>
</dbReference>
<dbReference type="SMART" id="SM00855">
    <property type="entry name" value="PGAM"/>
    <property type="match status" value="1"/>
</dbReference>
<dbReference type="Gene3D" id="3.40.50.1240">
    <property type="entry name" value="Phosphoglycerate mutase-like"/>
    <property type="match status" value="1"/>
</dbReference>
<keyword evidence="2" id="KW-1185">Reference proteome</keyword>